<feature type="region of interest" description="Disordered" evidence="1">
    <location>
        <begin position="29"/>
        <end position="64"/>
    </location>
</feature>
<reference evidence="2 3" key="1">
    <citation type="submission" date="2019-06" db="EMBL/GenBank/DDBJ databases">
        <title>Whole genome shotgun sequence of Cellulomonas gelida NBRC 3748.</title>
        <authorList>
            <person name="Hosoyama A."/>
            <person name="Uohara A."/>
            <person name="Ohji S."/>
            <person name="Ichikawa N."/>
        </authorList>
    </citation>
    <scope>NUCLEOTIDE SEQUENCE [LARGE SCALE GENOMIC DNA]</scope>
    <source>
        <strain evidence="2 3">NBRC 3748</strain>
    </source>
</reference>
<keyword evidence="3" id="KW-1185">Reference proteome</keyword>
<evidence type="ECO:0000256" key="1">
    <source>
        <dbReference type="SAM" id="MobiDB-lite"/>
    </source>
</evidence>
<dbReference type="AlphaFoldDB" id="A0A4Y3KKC0"/>
<gene>
    <name evidence="2" type="ORF">CGE01nite_17180</name>
</gene>
<name>A0A4Y3KKC0_9CELL</name>
<evidence type="ECO:0000313" key="3">
    <source>
        <dbReference type="Proteomes" id="UP000320461"/>
    </source>
</evidence>
<evidence type="ECO:0000313" key="2">
    <source>
        <dbReference type="EMBL" id="GEA84467.1"/>
    </source>
</evidence>
<dbReference type="Proteomes" id="UP000320461">
    <property type="component" value="Unassembled WGS sequence"/>
</dbReference>
<dbReference type="RefSeq" id="WP_229747584.1">
    <property type="nucleotide sequence ID" value="NZ_BMOJ01000008.1"/>
</dbReference>
<comment type="caution">
    <text evidence="2">The sequence shown here is derived from an EMBL/GenBank/DDBJ whole genome shotgun (WGS) entry which is preliminary data.</text>
</comment>
<dbReference type="EMBL" id="BJLQ01000015">
    <property type="protein sequence ID" value="GEA84467.1"/>
    <property type="molecule type" value="Genomic_DNA"/>
</dbReference>
<accession>A0A4Y3KKC0</accession>
<proteinExistence type="predicted"/>
<protein>
    <submittedName>
        <fullName evidence="2">Uncharacterized protein</fullName>
    </submittedName>
</protein>
<sequence length="64" mass="7181">MHDTRLPVVGLIEEHHAAARARWKELARVSHGHSTPAHTELRVDTPPLNDESPNRATFDAHDGR</sequence>
<organism evidence="2 3">
    <name type="scientific">Cellulomonas gelida</name>
    <dbReference type="NCBI Taxonomy" id="1712"/>
    <lineage>
        <taxon>Bacteria</taxon>
        <taxon>Bacillati</taxon>
        <taxon>Actinomycetota</taxon>
        <taxon>Actinomycetes</taxon>
        <taxon>Micrococcales</taxon>
        <taxon>Cellulomonadaceae</taxon>
        <taxon>Cellulomonas</taxon>
    </lineage>
</organism>